<dbReference type="AlphaFoldDB" id="A0A949JZD3"/>
<proteinExistence type="predicted"/>
<feature type="transmembrane region" description="Helical" evidence="8">
    <location>
        <begin position="87"/>
        <end position="111"/>
    </location>
</feature>
<evidence type="ECO:0000256" key="5">
    <source>
        <dbReference type="ARBA" id="ARBA00022692"/>
    </source>
</evidence>
<reference evidence="9" key="1">
    <citation type="submission" date="2021-06" db="EMBL/GenBank/DDBJ databases">
        <title>Description of novel taxa of the family Lachnospiraceae.</title>
        <authorList>
            <person name="Chaplin A.V."/>
            <person name="Sokolova S.R."/>
            <person name="Pikina A.P."/>
            <person name="Korzhanova M."/>
            <person name="Belova V."/>
            <person name="Korostin D."/>
            <person name="Efimov B.A."/>
        </authorList>
    </citation>
    <scope>NUCLEOTIDE SEQUENCE</scope>
    <source>
        <strain evidence="9">ASD5720</strain>
    </source>
</reference>
<feature type="transmembrane region" description="Helical" evidence="8">
    <location>
        <begin position="117"/>
        <end position="137"/>
    </location>
</feature>
<dbReference type="EMBL" id="JAHQCW010000028">
    <property type="protein sequence ID" value="MBU9738020.1"/>
    <property type="molecule type" value="Genomic_DNA"/>
</dbReference>
<evidence type="ECO:0000256" key="8">
    <source>
        <dbReference type="SAM" id="Phobius"/>
    </source>
</evidence>
<evidence type="ECO:0000256" key="7">
    <source>
        <dbReference type="ARBA" id="ARBA00023136"/>
    </source>
</evidence>
<feature type="transmembrane region" description="Helical" evidence="8">
    <location>
        <begin position="158"/>
        <end position="180"/>
    </location>
</feature>
<evidence type="ECO:0000256" key="2">
    <source>
        <dbReference type="ARBA" id="ARBA00022448"/>
    </source>
</evidence>
<dbReference type="InterPro" id="IPR001851">
    <property type="entry name" value="ABC_transp_permease"/>
</dbReference>
<dbReference type="Proteomes" id="UP000712157">
    <property type="component" value="Unassembled WGS sequence"/>
</dbReference>
<evidence type="ECO:0000256" key="4">
    <source>
        <dbReference type="ARBA" id="ARBA00022519"/>
    </source>
</evidence>
<keyword evidence="3" id="KW-1003">Cell membrane</keyword>
<name>A0A949JZD3_9FIRM</name>
<dbReference type="Pfam" id="PF02653">
    <property type="entry name" value="BPD_transp_2"/>
    <property type="match status" value="1"/>
</dbReference>
<keyword evidence="10" id="KW-1185">Reference proteome</keyword>
<dbReference type="CDD" id="cd06579">
    <property type="entry name" value="TM_PBP1_transp_AraH_like"/>
    <property type="match status" value="1"/>
</dbReference>
<dbReference type="GO" id="GO:0022857">
    <property type="term" value="F:transmembrane transporter activity"/>
    <property type="evidence" value="ECO:0007669"/>
    <property type="project" value="InterPro"/>
</dbReference>
<accession>A0A949JZD3</accession>
<sequence length="310" mass="32646">MTREKLGRFWNMYRSVIIMVVFAIVVGFANNRFLRFSNIMNILNQTSINAVLAAGLTVVILTGGIDISVGSTLAFSGAIAAYMLERGFSAAIVVVAALLVGLCVGFANGLFIARWNLQPMIVTLAMMSIFRGATYLLTNGSPISVSDKAFKLIGGGKIFSVIPVPIVIMIAIFIVMYYVLGSTPFGRHIYAVGGNEEAAKLSGISITNTKIIAYMISGLMAAIAGIIVTSRLSSAQPLAGQSYEMDAIAAAVIGGTSLKGGQGRILFTIVGALIIGMLNNALNLLDVSTYYQTVVKGVVILAAVLIDAKS</sequence>
<dbReference type="PANTHER" id="PTHR32196">
    <property type="entry name" value="ABC TRANSPORTER PERMEASE PROTEIN YPHD-RELATED-RELATED"/>
    <property type="match status" value="1"/>
</dbReference>
<evidence type="ECO:0000256" key="3">
    <source>
        <dbReference type="ARBA" id="ARBA00022475"/>
    </source>
</evidence>
<dbReference type="GO" id="GO:0005886">
    <property type="term" value="C:plasma membrane"/>
    <property type="evidence" value="ECO:0007669"/>
    <property type="project" value="UniProtKB-SubCell"/>
</dbReference>
<feature type="transmembrane region" description="Helical" evidence="8">
    <location>
        <begin position="50"/>
        <end position="75"/>
    </location>
</feature>
<evidence type="ECO:0000256" key="1">
    <source>
        <dbReference type="ARBA" id="ARBA00004651"/>
    </source>
</evidence>
<organism evidence="9 10">
    <name type="scientific">Diplocloster agilis</name>
    <dbReference type="NCBI Taxonomy" id="2850323"/>
    <lineage>
        <taxon>Bacteria</taxon>
        <taxon>Bacillati</taxon>
        <taxon>Bacillota</taxon>
        <taxon>Clostridia</taxon>
        <taxon>Lachnospirales</taxon>
        <taxon>Lachnospiraceae</taxon>
        <taxon>Diplocloster</taxon>
    </lineage>
</organism>
<feature type="transmembrane region" description="Helical" evidence="8">
    <location>
        <begin position="211"/>
        <end position="229"/>
    </location>
</feature>
<keyword evidence="6 8" id="KW-1133">Transmembrane helix</keyword>
<comment type="caution">
    <text evidence="9">The sequence shown here is derived from an EMBL/GenBank/DDBJ whole genome shotgun (WGS) entry which is preliminary data.</text>
</comment>
<feature type="transmembrane region" description="Helical" evidence="8">
    <location>
        <begin position="12"/>
        <end position="30"/>
    </location>
</feature>
<evidence type="ECO:0000313" key="9">
    <source>
        <dbReference type="EMBL" id="MBU9738020.1"/>
    </source>
</evidence>
<dbReference type="RefSeq" id="WP_238722334.1">
    <property type="nucleotide sequence ID" value="NZ_JAHQCW010000028.1"/>
</dbReference>
<keyword evidence="4" id="KW-0997">Cell inner membrane</keyword>
<dbReference type="PANTHER" id="PTHR32196:SF21">
    <property type="entry name" value="ABC TRANSPORTER PERMEASE PROTEIN YPHD-RELATED"/>
    <property type="match status" value="1"/>
</dbReference>
<comment type="subcellular location">
    <subcellularLocation>
        <location evidence="1">Cell membrane</location>
        <topology evidence="1">Multi-pass membrane protein</topology>
    </subcellularLocation>
</comment>
<keyword evidence="5 8" id="KW-0812">Transmembrane</keyword>
<gene>
    <name evidence="9" type="ORF">KTH89_15860</name>
</gene>
<evidence type="ECO:0000313" key="10">
    <source>
        <dbReference type="Proteomes" id="UP000712157"/>
    </source>
</evidence>
<feature type="transmembrane region" description="Helical" evidence="8">
    <location>
        <begin position="265"/>
        <end position="284"/>
    </location>
</feature>
<protein>
    <submittedName>
        <fullName evidence="9">Ribose ABC transporter permease</fullName>
    </submittedName>
</protein>
<evidence type="ECO:0000256" key="6">
    <source>
        <dbReference type="ARBA" id="ARBA00022989"/>
    </source>
</evidence>
<keyword evidence="2" id="KW-0813">Transport</keyword>
<keyword evidence="7 8" id="KW-0472">Membrane</keyword>